<sequence>GFGYGNGRKQPLNYCVNGEANKRAVEDLLRNPAMRRIAGFQQSEFNSYSYKTFMEYQNTNEQLLRQHSHLRANFLHTTYAALTVNAGPQSFSPPHQDPDNTVHGRCADTPLAKYNPDLGVHLVLWELWLTIRFPPGPTILFPSALITHSTVPIQQDETQFALLQYSSGGLFRWVANRFQSDKSFMSKASKDEVKQ</sequence>
<feature type="non-terminal residue" evidence="1">
    <location>
        <position position="1"/>
    </location>
</feature>
<protein>
    <submittedName>
        <fullName evidence="1">Uncharacterized protein</fullName>
    </submittedName>
</protein>
<reference evidence="1" key="1">
    <citation type="submission" date="2022-08" db="EMBL/GenBank/DDBJ databases">
        <authorList>
            <consortium name="DOE Joint Genome Institute"/>
            <person name="Min B."/>
            <person name="Riley R."/>
            <person name="Sierra-Patev S."/>
            <person name="Naranjo-Ortiz M."/>
            <person name="Looney B."/>
            <person name="Konkel Z."/>
            <person name="Slot J.C."/>
            <person name="Sakamoto Y."/>
            <person name="Steenwyk J.L."/>
            <person name="Rokas A."/>
            <person name="Carro J."/>
            <person name="Camarero S."/>
            <person name="Ferreira P."/>
            <person name="Molpeceres G."/>
            <person name="Ruiz-Duenas F.J."/>
            <person name="Serrano A."/>
            <person name="Henrissat B."/>
            <person name="Drula E."/>
            <person name="Hughes K.W."/>
            <person name="Mata J.L."/>
            <person name="Ishikawa N.K."/>
            <person name="Vargas-Isla R."/>
            <person name="Ushijima S."/>
            <person name="Smith C.A."/>
            <person name="Ahrendt S."/>
            <person name="Andreopoulos W."/>
            <person name="He G."/>
            <person name="Labutti K."/>
            <person name="Lipzen A."/>
            <person name="Ng V."/>
            <person name="Sandor L."/>
            <person name="Barry K."/>
            <person name="Martinez A.T."/>
            <person name="Xiao Y."/>
            <person name="Gibbons J.G."/>
            <person name="Terashima K."/>
            <person name="Hibbett D.S."/>
            <person name="Grigoriev I.V."/>
        </authorList>
    </citation>
    <scope>NUCLEOTIDE SEQUENCE</scope>
    <source>
        <strain evidence="1">Sp2 HRB7682 ss15</strain>
    </source>
</reference>
<dbReference type="AlphaFoldDB" id="A0A9W8ZXR0"/>
<dbReference type="Proteomes" id="UP001150238">
    <property type="component" value="Unassembled WGS sequence"/>
</dbReference>
<dbReference type="EMBL" id="JANVFS010000035">
    <property type="protein sequence ID" value="KAJ4469515.1"/>
    <property type="molecule type" value="Genomic_DNA"/>
</dbReference>
<evidence type="ECO:0000313" key="1">
    <source>
        <dbReference type="EMBL" id="KAJ4469515.1"/>
    </source>
</evidence>
<comment type="caution">
    <text evidence="1">The sequence shown here is derived from an EMBL/GenBank/DDBJ whole genome shotgun (WGS) entry which is preliminary data.</text>
</comment>
<reference evidence="1" key="2">
    <citation type="journal article" date="2023" name="Proc. Natl. Acad. Sci. U.S.A.">
        <title>A global phylogenomic analysis of the shiitake genus Lentinula.</title>
        <authorList>
            <person name="Sierra-Patev S."/>
            <person name="Min B."/>
            <person name="Naranjo-Ortiz M."/>
            <person name="Looney B."/>
            <person name="Konkel Z."/>
            <person name="Slot J.C."/>
            <person name="Sakamoto Y."/>
            <person name="Steenwyk J.L."/>
            <person name="Rokas A."/>
            <person name="Carro J."/>
            <person name="Camarero S."/>
            <person name="Ferreira P."/>
            <person name="Molpeceres G."/>
            <person name="Ruiz-Duenas F.J."/>
            <person name="Serrano A."/>
            <person name="Henrissat B."/>
            <person name="Drula E."/>
            <person name="Hughes K.W."/>
            <person name="Mata J.L."/>
            <person name="Ishikawa N.K."/>
            <person name="Vargas-Isla R."/>
            <person name="Ushijima S."/>
            <person name="Smith C.A."/>
            <person name="Donoghue J."/>
            <person name="Ahrendt S."/>
            <person name="Andreopoulos W."/>
            <person name="He G."/>
            <person name="LaButti K."/>
            <person name="Lipzen A."/>
            <person name="Ng V."/>
            <person name="Riley R."/>
            <person name="Sandor L."/>
            <person name="Barry K."/>
            <person name="Martinez A.T."/>
            <person name="Xiao Y."/>
            <person name="Gibbons J.G."/>
            <person name="Terashima K."/>
            <person name="Grigoriev I.V."/>
            <person name="Hibbett D."/>
        </authorList>
    </citation>
    <scope>NUCLEOTIDE SEQUENCE</scope>
    <source>
        <strain evidence="1">Sp2 HRB7682 ss15</strain>
    </source>
</reference>
<evidence type="ECO:0000313" key="2">
    <source>
        <dbReference type="Proteomes" id="UP001150238"/>
    </source>
</evidence>
<organism evidence="1 2">
    <name type="scientific">Lentinula lateritia</name>
    <dbReference type="NCBI Taxonomy" id="40482"/>
    <lineage>
        <taxon>Eukaryota</taxon>
        <taxon>Fungi</taxon>
        <taxon>Dikarya</taxon>
        <taxon>Basidiomycota</taxon>
        <taxon>Agaricomycotina</taxon>
        <taxon>Agaricomycetes</taxon>
        <taxon>Agaricomycetidae</taxon>
        <taxon>Agaricales</taxon>
        <taxon>Marasmiineae</taxon>
        <taxon>Omphalotaceae</taxon>
        <taxon>Lentinula</taxon>
    </lineage>
</organism>
<accession>A0A9W8ZXR0</accession>
<dbReference type="Gene3D" id="3.60.130.30">
    <property type="match status" value="1"/>
</dbReference>
<name>A0A9W8ZXR0_9AGAR</name>
<gene>
    <name evidence="1" type="ORF">C8J55DRAFT_437196</name>
</gene>
<proteinExistence type="predicted"/>